<dbReference type="STRING" id="1520.LF65_02889"/>
<dbReference type="SUPFAM" id="SSF54593">
    <property type="entry name" value="Glyoxalase/Bleomycin resistance protein/Dihydroxybiphenyl dioxygenase"/>
    <property type="match status" value="1"/>
</dbReference>
<dbReference type="RefSeq" id="WP_041896911.1">
    <property type="nucleotide sequence ID" value="NZ_CP010086.2"/>
</dbReference>
<accession>A0A0B5QB51</accession>
<evidence type="ECO:0008006" key="3">
    <source>
        <dbReference type="Google" id="ProtNLM"/>
    </source>
</evidence>
<gene>
    <name evidence="1" type="ORF">LF65_02889</name>
</gene>
<dbReference type="Proteomes" id="UP000031866">
    <property type="component" value="Chromosome"/>
</dbReference>
<dbReference type="EMBL" id="CP010086">
    <property type="protein sequence ID" value="AJG99459.1"/>
    <property type="molecule type" value="Genomic_DNA"/>
</dbReference>
<name>A0A0B5QB51_CLOBE</name>
<sequence>MIEGLSHIIFAVRNIEKTAELFNKIFNAEEVYYNGERKHSLVYIFVKICYSLIEQLIKKASWVFVK</sequence>
<protein>
    <recommendedName>
        <fullName evidence="3">VOC domain-containing protein</fullName>
    </recommendedName>
</protein>
<proteinExistence type="predicted"/>
<organism evidence="1 2">
    <name type="scientific">Clostridium beijerinckii</name>
    <name type="common">Clostridium MP</name>
    <dbReference type="NCBI Taxonomy" id="1520"/>
    <lineage>
        <taxon>Bacteria</taxon>
        <taxon>Bacillati</taxon>
        <taxon>Bacillota</taxon>
        <taxon>Clostridia</taxon>
        <taxon>Eubacteriales</taxon>
        <taxon>Clostridiaceae</taxon>
        <taxon>Clostridium</taxon>
    </lineage>
</organism>
<evidence type="ECO:0000313" key="1">
    <source>
        <dbReference type="EMBL" id="AJG99459.1"/>
    </source>
</evidence>
<reference evidence="2" key="1">
    <citation type="submission" date="2014-12" db="EMBL/GenBank/DDBJ databases">
        <title>Genome sequence of Clostridium beijerinckii strain 59B.</title>
        <authorList>
            <person name="Little G.T."/>
            <person name="Minton N.P."/>
        </authorList>
    </citation>
    <scope>NUCLEOTIDE SEQUENCE [LARGE SCALE GENOMIC DNA]</scope>
    <source>
        <strain evidence="2">59B</strain>
    </source>
</reference>
<dbReference type="OrthoDB" id="9788468at2"/>
<evidence type="ECO:0000313" key="2">
    <source>
        <dbReference type="Proteomes" id="UP000031866"/>
    </source>
</evidence>
<dbReference type="AlphaFoldDB" id="A0A0B5QB51"/>
<dbReference type="InterPro" id="IPR029068">
    <property type="entry name" value="Glyas_Bleomycin-R_OHBP_Dase"/>
</dbReference>
<dbReference type="KEGG" id="cbei:LF65_02889"/>